<evidence type="ECO:0000256" key="1">
    <source>
        <dbReference type="SAM" id="MobiDB-lite"/>
    </source>
</evidence>
<accession>A0A183DB80</accession>
<sequence>MIMANEGEKGRIPSSEAAEKERLLKHEEAAKALGKPNPDDLKIHSSTLSSHDSFIRFYSKLALAYAKELSLLVSKERVIDGLASWWLLLAFVTTQDAS</sequence>
<reference evidence="4" key="1">
    <citation type="submission" date="2016-06" db="UniProtKB">
        <authorList>
            <consortium name="WormBaseParasite"/>
        </authorList>
    </citation>
    <scope>IDENTIFICATION</scope>
</reference>
<dbReference type="AlphaFoldDB" id="A0A183DB80"/>
<dbReference type="OrthoDB" id="5852518at2759"/>
<evidence type="ECO:0000313" key="3">
    <source>
        <dbReference type="Proteomes" id="UP000271098"/>
    </source>
</evidence>
<dbReference type="Proteomes" id="UP000271098">
    <property type="component" value="Unassembled WGS sequence"/>
</dbReference>
<evidence type="ECO:0000313" key="2">
    <source>
        <dbReference type="EMBL" id="VDK52901.1"/>
    </source>
</evidence>
<dbReference type="EMBL" id="UYRT01013292">
    <property type="protein sequence ID" value="VDK52901.1"/>
    <property type="molecule type" value="Genomic_DNA"/>
</dbReference>
<feature type="region of interest" description="Disordered" evidence="1">
    <location>
        <begin position="1"/>
        <end position="20"/>
    </location>
</feature>
<gene>
    <name evidence="2" type="ORF">GPUH_LOCUS5972</name>
</gene>
<keyword evidence="3" id="KW-1185">Reference proteome</keyword>
<protein>
    <submittedName>
        <fullName evidence="4">DUF3452 domain-containing protein</fullName>
    </submittedName>
</protein>
<organism evidence="4">
    <name type="scientific">Gongylonema pulchrum</name>
    <dbReference type="NCBI Taxonomy" id="637853"/>
    <lineage>
        <taxon>Eukaryota</taxon>
        <taxon>Metazoa</taxon>
        <taxon>Ecdysozoa</taxon>
        <taxon>Nematoda</taxon>
        <taxon>Chromadorea</taxon>
        <taxon>Rhabditida</taxon>
        <taxon>Spirurina</taxon>
        <taxon>Spiruromorpha</taxon>
        <taxon>Spiruroidea</taxon>
        <taxon>Gongylonematidae</taxon>
        <taxon>Gongylonema</taxon>
    </lineage>
</organism>
<dbReference type="WBParaSite" id="GPUH_0000597901-mRNA-1">
    <property type="protein sequence ID" value="GPUH_0000597901-mRNA-1"/>
    <property type="gene ID" value="GPUH_0000597901"/>
</dbReference>
<evidence type="ECO:0000313" key="4">
    <source>
        <dbReference type="WBParaSite" id="GPUH_0000597901-mRNA-1"/>
    </source>
</evidence>
<reference evidence="2 3" key="2">
    <citation type="submission" date="2018-11" db="EMBL/GenBank/DDBJ databases">
        <authorList>
            <consortium name="Pathogen Informatics"/>
        </authorList>
    </citation>
    <scope>NUCLEOTIDE SEQUENCE [LARGE SCALE GENOMIC DNA]</scope>
</reference>
<proteinExistence type="predicted"/>
<name>A0A183DB80_9BILA</name>